<keyword evidence="6 7" id="KW-0472">Membrane</keyword>
<dbReference type="RefSeq" id="WP_345343795.1">
    <property type="nucleotide sequence ID" value="NZ_BAABFB010000029.1"/>
</dbReference>
<keyword evidence="3" id="KW-1003">Cell membrane</keyword>
<feature type="transmembrane region" description="Helical" evidence="7">
    <location>
        <begin position="144"/>
        <end position="163"/>
    </location>
</feature>
<evidence type="ECO:0000313" key="10">
    <source>
        <dbReference type="Proteomes" id="UP001501183"/>
    </source>
</evidence>
<evidence type="ECO:0000256" key="7">
    <source>
        <dbReference type="SAM" id="Phobius"/>
    </source>
</evidence>
<dbReference type="InterPro" id="IPR020846">
    <property type="entry name" value="MFS_dom"/>
</dbReference>
<feature type="transmembrane region" description="Helical" evidence="7">
    <location>
        <begin position="169"/>
        <end position="190"/>
    </location>
</feature>
<dbReference type="Gene3D" id="1.20.1720.10">
    <property type="entry name" value="Multidrug resistance protein D"/>
    <property type="match status" value="1"/>
</dbReference>
<dbReference type="InterPro" id="IPR011701">
    <property type="entry name" value="MFS"/>
</dbReference>
<feature type="transmembrane region" description="Helical" evidence="7">
    <location>
        <begin position="82"/>
        <end position="100"/>
    </location>
</feature>
<dbReference type="PANTHER" id="PTHR42718:SF42">
    <property type="entry name" value="EXPORT PROTEIN"/>
    <property type="match status" value="1"/>
</dbReference>
<feature type="transmembrane region" description="Helical" evidence="7">
    <location>
        <begin position="366"/>
        <end position="386"/>
    </location>
</feature>
<feature type="transmembrane region" description="Helical" evidence="7">
    <location>
        <begin position="14"/>
        <end position="40"/>
    </location>
</feature>
<feature type="transmembrane region" description="Helical" evidence="7">
    <location>
        <begin position="202"/>
        <end position="220"/>
    </location>
</feature>
<dbReference type="PROSITE" id="PS50850">
    <property type="entry name" value="MFS"/>
    <property type="match status" value="1"/>
</dbReference>
<dbReference type="Pfam" id="PF07690">
    <property type="entry name" value="MFS_1"/>
    <property type="match status" value="1"/>
</dbReference>
<keyword evidence="2" id="KW-0813">Transport</keyword>
<feature type="transmembrane region" description="Helical" evidence="7">
    <location>
        <begin position="475"/>
        <end position="496"/>
    </location>
</feature>
<keyword evidence="5 7" id="KW-1133">Transmembrane helix</keyword>
<dbReference type="PANTHER" id="PTHR42718">
    <property type="entry name" value="MAJOR FACILITATOR SUPERFAMILY MULTIDRUG TRANSPORTER MFSC"/>
    <property type="match status" value="1"/>
</dbReference>
<sequence length="514" mass="52450">MVVASNTSPYRRRWWALAALAVAMLTIGLDTTILIVALPTLAVDLHAGTEQLQWFASSYTLVMAAVLLPAGAIGDRVGRKRLLVTAMALFGLASVACAYADTAGRLVAARSILGFAAAVMMPMSMAVLPVLFPDKREQARALSVWVTATAIGLPLGPLVGGWLLRSYWWGSVFLINVPLVVLGLVAVAVLVPESRSHERLPFDLPGALLSSLGLLALTYGLTRAGTSGWTDATTLAALAAGTVALAAFAVRQRTATHPLIDPALFGNREFTWGATLATAISLVMFGLFFALPQLLQSVQGNDALATGVRLLPLIAGLAAGARAGDALSGRCGPGAVAALGFATLAAAAVIGTVTRVDTGYPVTATWLTLAGAGLGLALPTAMAAAVGALSEDRAGSGSALVQALRQAGGTIGVAVLGTVLNATYRAHLDTGPLPEPLAARAREGVTAATEIARTLNLPMLARSAADAFVSGLDTVLWVTAAVSAGCAVVAALALSLRPAPPTADAHPDRERLGT</sequence>
<comment type="caution">
    <text evidence="9">The sequence shown here is derived from an EMBL/GenBank/DDBJ whole genome shotgun (WGS) entry which is preliminary data.</text>
</comment>
<dbReference type="InterPro" id="IPR036259">
    <property type="entry name" value="MFS_trans_sf"/>
</dbReference>
<proteinExistence type="predicted"/>
<dbReference type="Proteomes" id="UP001501183">
    <property type="component" value="Unassembled WGS sequence"/>
</dbReference>
<dbReference type="EMBL" id="BAABFB010000029">
    <property type="protein sequence ID" value="GAA4476967.1"/>
    <property type="molecule type" value="Genomic_DNA"/>
</dbReference>
<evidence type="ECO:0000256" key="5">
    <source>
        <dbReference type="ARBA" id="ARBA00022989"/>
    </source>
</evidence>
<dbReference type="SUPFAM" id="SSF103473">
    <property type="entry name" value="MFS general substrate transporter"/>
    <property type="match status" value="1"/>
</dbReference>
<evidence type="ECO:0000256" key="2">
    <source>
        <dbReference type="ARBA" id="ARBA00022448"/>
    </source>
</evidence>
<protein>
    <submittedName>
        <fullName evidence="9">DHA2 family efflux MFS transporter permease subunit</fullName>
    </submittedName>
</protein>
<dbReference type="NCBIfam" id="TIGR00711">
    <property type="entry name" value="efflux_EmrB"/>
    <property type="match status" value="1"/>
</dbReference>
<feature type="transmembrane region" description="Helical" evidence="7">
    <location>
        <begin position="112"/>
        <end position="132"/>
    </location>
</feature>
<feature type="transmembrane region" description="Helical" evidence="7">
    <location>
        <begin position="232"/>
        <end position="250"/>
    </location>
</feature>
<feature type="transmembrane region" description="Helical" evidence="7">
    <location>
        <begin position="52"/>
        <end position="70"/>
    </location>
</feature>
<keyword evidence="10" id="KW-1185">Reference proteome</keyword>
<gene>
    <name evidence="9" type="ORF">GCM10023094_18170</name>
</gene>
<organism evidence="9 10">
    <name type="scientific">Rhodococcus olei</name>
    <dbReference type="NCBI Taxonomy" id="2161675"/>
    <lineage>
        <taxon>Bacteria</taxon>
        <taxon>Bacillati</taxon>
        <taxon>Actinomycetota</taxon>
        <taxon>Actinomycetes</taxon>
        <taxon>Mycobacteriales</taxon>
        <taxon>Nocardiaceae</taxon>
        <taxon>Rhodococcus</taxon>
    </lineage>
</organism>
<accession>A0ABP8NXB2</accession>
<evidence type="ECO:0000313" key="9">
    <source>
        <dbReference type="EMBL" id="GAA4476967.1"/>
    </source>
</evidence>
<dbReference type="Gene3D" id="1.20.1250.20">
    <property type="entry name" value="MFS general substrate transporter like domains"/>
    <property type="match status" value="1"/>
</dbReference>
<dbReference type="CDD" id="cd17321">
    <property type="entry name" value="MFS_MMR_MDR_like"/>
    <property type="match status" value="1"/>
</dbReference>
<keyword evidence="4 7" id="KW-0812">Transmembrane</keyword>
<feature type="domain" description="Major facilitator superfamily (MFS) profile" evidence="8">
    <location>
        <begin position="16"/>
        <end position="498"/>
    </location>
</feature>
<feature type="transmembrane region" description="Helical" evidence="7">
    <location>
        <begin position="270"/>
        <end position="291"/>
    </location>
</feature>
<evidence type="ECO:0000256" key="4">
    <source>
        <dbReference type="ARBA" id="ARBA00022692"/>
    </source>
</evidence>
<evidence type="ECO:0000259" key="8">
    <source>
        <dbReference type="PROSITE" id="PS50850"/>
    </source>
</evidence>
<evidence type="ECO:0000256" key="3">
    <source>
        <dbReference type="ARBA" id="ARBA00022475"/>
    </source>
</evidence>
<feature type="transmembrane region" description="Helical" evidence="7">
    <location>
        <begin position="335"/>
        <end position="354"/>
    </location>
</feature>
<name>A0ABP8NXB2_9NOCA</name>
<comment type="subcellular location">
    <subcellularLocation>
        <location evidence="1">Cell membrane</location>
        <topology evidence="1">Multi-pass membrane protein</topology>
    </subcellularLocation>
</comment>
<reference evidence="10" key="1">
    <citation type="journal article" date="2019" name="Int. J. Syst. Evol. Microbiol.">
        <title>The Global Catalogue of Microorganisms (GCM) 10K type strain sequencing project: providing services to taxonomists for standard genome sequencing and annotation.</title>
        <authorList>
            <consortium name="The Broad Institute Genomics Platform"/>
            <consortium name="The Broad Institute Genome Sequencing Center for Infectious Disease"/>
            <person name="Wu L."/>
            <person name="Ma J."/>
        </authorList>
    </citation>
    <scope>NUCLEOTIDE SEQUENCE [LARGE SCALE GENOMIC DNA]</scope>
    <source>
        <strain evidence="10">JCM 32206</strain>
    </source>
</reference>
<evidence type="ECO:0000256" key="6">
    <source>
        <dbReference type="ARBA" id="ARBA00023136"/>
    </source>
</evidence>
<dbReference type="InterPro" id="IPR004638">
    <property type="entry name" value="EmrB-like"/>
</dbReference>
<evidence type="ECO:0000256" key="1">
    <source>
        <dbReference type="ARBA" id="ARBA00004651"/>
    </source>
</evidence>